<evidence type="ECO:0000256" key="6">
    <source>
        <dbReference type="SAM" id="Phobius"/>
    </source>
</evidence>
<dbReference type="RefSeq" id="WP_307429112.1">
    <property type="nucleotide sequence ID" value="NZ_JAUSVK010000001.1"/>
</dbReference>
<dbReference type="SUPFAM" id="SSF53807">
    <property type="entry name" value="Helical backbone' metal receptor"/>
    <property type="match status" value="1"/>
</dbReference>
<keyword evidence="6" id="KW-1133">Transmembrane helix</keyword>
<dbReference type="PANTHER" id="PTHR30532">
    <property type="entry name" value="IRON III DICITRATE-BINDING PERIPLASMIC PROTEIN"/>
    <property type="match status" value="1"/>
</dbReference>
<keyword evidence="4" id="KW-0410">Iron transport</keyword>
<comment type="subcellular location">
    <subcellularLocation>
        <location evidence="1">Cell envelope</location>
    </subcellularLocation>
</comment>
<proteinExistence type="inferred from homology"/>
<dbReference type="Proteomes" id="UP001237448">
    <property type="component" value="Unassembled WGS sequence"/>
</dbReference>
<dbReference type="Pfam" id="PF01497">
    <property type="entry name" value="Peripla_BP_2"/>
    <property type="match status" value="1"/>
</dbReference>
<comment type="similarity">
    <text evidence="2">Belongs to the bacterial solute-binding protein 8 family.</text>
</comment>
<sequence length="314" mass="33462">MRVGQKSHVGGGAIKSLLGGLAVICALMLGCTPIRAQAPARPGRIVALDWTAASMLISLGVRPVGVADVDLYRLWVREPEIPAGVPDVGLRNAPNLEILAGLKPDLLLVSPLGAATRPILDKIAPTQEVSIYTMGTDPFTGAGEQLMALGTSLGRDQQALSVIATAELTLASLRRQLRAHPQSRFLIIQFLDGRFVRVYGQSSLFGSVLNRLGLANAWMARTNAWGFSLVGIERLAAFPDADILVIDPTPADVKLAPDPRSLWGNLPAVRAGRVHHLAAAWPFGELQAAERFARLLVENLAVQGSNAEHTHDGP</sequence>
<accession>A0ABU0FHH7</accession>
<dbReference type="PROSITE" id="PS50983">
    <property type="entry name" value="FE_B12_PBP"/>
    <property type="match status" value="1"/>
</dbReference>
<dbReference type="CDD" id="cd01146">
    <property type="entry name" value="FhuD"/>
    <property type="match status" value="1"/>
</dbReference>
<dbReference type="PANTHER" id="PTHR30532:SF1">
    <property type="entry name" value="IRON(3+)-HYDROXAMATE-BINDING PROTEIN FHUD"/>
    <property type="match status" value="1"/>
</dbReference>
<organism evidence="8 9">
    <name type="scientific">Labrys monachus</name>
    <dbReference type="NCBI Taxonomy" id="217067"/>
    <lineage>
        <taxon>Bacteria</taxon>
        <taxon>Pseudomonadati</taxon>
        <taxon>Pseudomonadota</taxon>
        <taxon>Alphaproteobacteria</taxon>
        <taxon>Hyphomicrobiales</taxon>
        <taxon>Xanthobacteraceae</taxon>
        <taxon>Labrys</taxon>
    </lineage>
</organism>
<evidence type="ECO:0000256" key="2">
    <source>
        <dbReference type="ARBA" id="ARBA00008814"/>
    </source>
</evidence>
<keyword evidence="3" id="KW-0813">Transport</keyword>
<dbReference type="InterPro" id="IPR002491">
    <property type="entry name" value="ABC_transptr_periplasmic_BD"/>
</dbReference>
<evidence type="ECO:0000313" key="8">
    <source>
        <dbReference type="EMBL" id="MDQ0393584.1"/>
    </source>
</evidence>
<feature type="transmembrane region" description="Helical" evidence="6">
    <location>
        <begin position="12"/>
        <end position="30"/>
    </location>
</feature>
<evidence type="ECO:0000259" key="7">
    <source>
        <dbReference type="PROSITE" id="PS50983"/>
    </source>
</evidence>
<evidence type="ECO:0000256" key="3">
    <source>
        <dbReference type="ARBA" id="ARBA00022448"/>
    </source>
</evidence>
<name>A0ABU0FHH7_9HYPH</name>
<keyword evidence="9" id="KW-1185">Reference proteome</keyword>
<evidence type="ECO:0000256" key="4">
    <source>
        <dbReference type="ARBA" id="ARBA00022496"/>
    </source>
</evidence>
<dbReference type="Gene3D" id="3.40.50.1980">
    <property type="entry name" value="Nitrogenase molybdenum iron protein domain"/>
    <property type="match status" value="2"/>
</dbReference>
<protein>
    <submittedName>
        <fullName evidence="8">Iron complex transport system substrate-binding protein</fullName>
    </submittedName>
</protein>
<dbReference type="PROSITE" id="PS51257">
    <property type="entry name" value="PROKAR_LIPOPROTEIN"/>
    <property type="match status" value="1"/>
</dbReference>
<feature type="domain" description="Fe/B12 periplasmic-binding" evidence="7">
    <location>
        <begin position="44"/>
        <end position="308"/>
    </location>
</feature>
<keyword evidence="6" id="KW-0472">Membrane</keyword>
<keyword evidence="4" id="KW-0408">Iron</keyword>
<comment type="caution">
    <text evidence="8">The sequence shown here is derived from an EMBL/GenBank/DDBJ whole genome shotgun (WGS) entry which is preliminary data.</text>
</comment>
<keyword evidence="5" id="KW-0732">Signal</keyword>
<evidence type="ECO:0000313" key="9">
    <source>
        <dbReference type="Proteomes" id="UP001237448"/>
    </source>
</evidence>
<dbReference type="EMBL" id="JAUSVK010000001">
    <property type="protein sequence ID" value="MDQ0393584.1"/>
    <property type="molecule type" value="Genomic_DNA"/>
</dbReference>
<evidence type="ECO:0000256" key="5">
    <source>
        <dbReference type="ARBA" id="ARBA00022729"/>
    </source>
</evidence>
<dbReference type="InterPro" id="IPR051313">
    <property type="entry name" value="Bact_iron-sidero_bind"/>
</dbReference>
<gene>
    <name evidence="8" type="ORF">J3R73_003376</name>
</gene>
<dbReference type="PRINTS" id="PR01715">
    <property type="entry name" value="FERRIBNDNGPP"/>
</dbReference>
<reference evidence="8 9" key="1">
    <citation type="submission" date="2023-07" db="EMBL/GenBank/DDBJ databases">
        <title>Genomic Encyclopedia of Type Strains, Phase IV (KMG-IV): sequencing the most valuable type-strain genomes for metagenomic binning, comparative biology and taxonomic classification.</title>
        <authorList>
            <person name="Goeker M."/>
        </authorList>
    </citation>
    <scope>NUCLEOTIDE SEQUENCE [LARGE SCALE GENOMIC DNA]</scope>
    <source>
        <strain evidence="8 9">DSM 5896</strain>
    </source>
</reference>
<keyword evidence="4" id="KW-0406">Ion transport</keyword>
<keyword evidence="6" id="KW-0812">Transmembrane</keyword>
<evidence type="ECO:0000256" key="1">
    <source>
        <dbReference type="ARBA" id="ARBA00004196"/>
    </source>
</evidence>